<gene>
    <name evidence="3" type="ORF">BM221_002692</name>
    <name evidence="2" type="ORF">BM221_010539</name>
</gene>
<feature type="region of interest" description="Disordered" evidence="1">
    <location>
        <begin position="34"/>
        <end position="61"/>
    </location>
</feature>
<sequence length="61" mass="6492">MDLGTKCPSSPKQTTQLHHKVDLEATGGLGLAFPNLDQTTAQPKQTTTTGLTKVKMDQQPG</sequence>
<reference evidence="3 4" key="1">
    <citation type="journal article" date="2016" name="Appl. Microbiol. Biotechnol.">
        <title>Characterization of T-DNA insertion mutants with decreased virulence in the entomopathogenic fungus Beauveria bassiana JEF-007.</title>
        <authorList>
            <person name="Kim S."/>
            <person name="Lee S.J."/>
            <person name="Nai Y.S."/>
            <person name="Yu J.S."/>
            <person name="Lee M.R."/>
            <person name="Yang Y.T."/>
            <person name="Kim J.S."/>
        </authorList>
    </citation>
    <scope>NUCLEOTIDE SEQUENCE [LARGE SCALE GENOMIC DNA]</scope>
    <source>
        <strain evidence="3 4">JEF-007</strain>
    </source>
</reference>
<dbReference type="AlphaFoldDB" id="A0A2N6NZ77"/>
<feature type="compositionally biased region" description="Low complexity" evidence="1">
    <location>
        <begin position="38"/>
        <end position="53"/>
    </location>
</feature>
<protein>
    <submittedName>
        <fullName evidence="3">Uncharacterized protein</fullName>
    </submittedName>
</protein>
<dbReference type="Proteomes" id="UP000235728">
    <property type="component" value="Unassembled WGS sequence"/>
</dbReference>
<dbReference type="EMBL" id="MRVG01000019">
    <property type="protein sequence ID" value="PMB63558.1"/>
    <property type="molecule type" value="Genomic_DNA"/>
</dbReference>
<organism evidence="3 4">
    <name type="scientific">Beauveria bassiana</name>
    <name type="common">White muscardine disease fungus</name>
    <name type="synonym">Tritirachium shiotae</name>
    <dbReference type="NCBI Taxonomy" id="176275"/>
    <lineage>
        <taxon>Eukaryota</taxon>
        <taxon>Fungi</taxon>
        <taxon>Dikarya</taxon>
        <taxon>Ascomycota</taxon>
        <taxon>Pezizomycotina</taxon>
        <taxon>Sordariomycetes</taxon>
        <taxon>Hypocreomycetidae</taxon>
        <taxon>Hypocreales</taxon>
        <taxon>Cordycipitaceae</taxon>
        <taxon>Beauveria</taxon>
    </lineage>
</organism>
<dbReference type="EMBL" id="MRVG01000002">
    <property type="protein sequence ID" value="PMB72586.1"/>
    <property type="molecule type" value="Genomic_DNA"/>
</dbReference>
<accession>A0A2N6NZ77</accession>
<evidence type="ECO:0000313" key="4">
    <source>
        <dbReference type="Proteomes" id="UP000235728"/>
    </source>
</evidence>
<evidence type="ECO:0000256" key="1">
    <source>
        <dbReference type="SAM" id="MobiDB-lite"/>
    </source>
</evidence>
<name>A0A2N6NZ77_BEABA</name>
<proteinExistence type="predicted"/>
<evidence type="ECO:0000313" key="2">
    <source>
        <dbReference type="EMBL" id="PMB63558.1"/>
    </source>
</evidence>
<evidence type="ECO:0000313" key="3">
    <source>
        <dbReference type="EMBL" id="PMB72586.1"/>
    </source>
</evidence>
<comment type="caution">
    <text evidence="3">The sequence shown here is derived from an EMBL/GenBank/DDBJ whole genome shotgun (WGS) entry which is preliminary data.</text>
</comment>